<evidence type="ECO:0000313" key="1">
    <source>
        <dbReference type="EMBL" id="ARU61876.1"/>
    </source>
</evidence>
<accession>A0A1Y0IPW8</accession>
<dbReference type="OrthoDB" id="2382261at2"/>
<evidence type="ECO:0008006" key="3">
    <source>
        <dbReference type="Google" id="ProtNLM"/>
    </source>
</evidence>
<gene>
    <name evidence="1" type="ORF">CBW65_13170</name>
</gene>
<keyword evidence="2" id="KW-1185">Reference proteome</keyword>
<dbReference type="Proteomes" id="UP000195437">
    <property type="component" value="Chromosome"/>
</dbReference>
<dbReference type="RefSeq" id="WP_087457246.1">
    <property type="nucleotide sequence ID" value="NZ_CP021434.1"/>
</dbReference>
<name>A0A1Y0IPW8_9BACL</name>
<evidence type="ECO:0000313" key="2">
    <source>
        <dbReference type="Proteomes" id="UP000195437"/>
    </source>
</evidence>
<organism evidence="1 2">
    <name type="scientific">Tumebacillus avium</name>
    <dbReference type="NCBI Taxonomy" id="1903704"/>
    <lineage>
        <taxon>Bacteria</taxon>
        <taxon>Bacillati</taxon>
        <taxon>Bacillota</taxon>
        <taxon>Bacilli</taxon>
        <taxon>Bacillales</taxon>
        <taxon>Alicyclobacillaceae</taxon>
        <taxon>Tumebacillus</taxon>
    </lineage>
</organism>
<dbReference type="AlphaFoldDB" id="A0A1Y0IPW8"/>
<reference evidence="2" key="1">
    <citation type="submission" date="2017-05" db="EMBL/GenBank/DDBJ databases">
        <authorList>
            <person name="Sung H."/>
        </authorList>
    </citation>
    <scope>NUCLEOTIDE SEQUENCE [LARGE SCALE GENOMIC DNA]</scope>
    <source>
        <strain evidence="2">AR23208</strain>
    </source>
</reference>
<dbReference type="KEGG" id="tum:CBW65_13170"/>
<proteinExistence type="predicted"/>
<dbReference type="EMBL" id="CP021434">
    <property type="protein sequence ID" value="ARU61876.1"/>
    <property type="molecule type" value="Genomic_DNA"/>
</dbReference>
<sequence length="60" mass="6790">MSVDVEELNSMGVKEVQALAKRLRIHPSYKVGGLRVRKNKAELLRDIRRQVVSNGTEDAQ</sequence>
<protein>
    <recommendedName>
        <fullName evidence="3">Rho termination factor N-terminal domain-containing protein</fullName>
    </recommendedName>
</protein>